<evidence type="ECO:0000256" key="1">
    <source>
        <dbReference type="ARBA" id="ARBA00023242"/>
    </source>
</evidence>
<dbReference type="InterPro" id="IPR001005">
    <property type="entry name" value="SANT/Myb"/>
</dbReference>
<dbReference type="InterPro" id="IPR017930">
    <property type="entry name" value="Myb_dom"/>
</dbReference>
<dbReference type="Pfam" id="PF00249">
    <property type="entry name" value="Myb_DNA-binding"/>
    <property type="match status" value="2"/>
</dbReference>
<proteinExistence type="predicted"/>
<comment type="caution">
    <text evidence="4">The sequence shown here is derived from an EMBL/GenBank/DDBJ whole genome shotgun (WGS) entry which is preliminary data.</text>
</comment>
<reference evidence="5" key="1">
    <citation type="journal article" date="2023" name="Commun. Biol.">
        <title>Genome analysis of Parmales, the sister group of diatoms, reveals the evolutionary specialization of diatoms from phago-mixotrophs to photoautotrophs.</title>
        <authorList>
            <person name="Ban H."/>
            <person name="Sato S."/>
            <person name="Yoshikawa S."/>
            <person name="Yamada K."/>
            <person name="Nakamura Y."/>
            <person name="Ichinomiya M."/>
            <person name="Sato N."/>
            <person name="Blanc-Mathieu R."/>
            <person name="Endo H."/>
            <person name="Kuwata A."/>
            <person name="Ogata H."/>
        </authorList>
    </citation>
    <scope>NUCLEOTIDE SEQUENCE [LARGE SCALE GENOMIC DNA]</scope>
    <source>
        <strain evidence="5">NIES 3701</strain>
    </source>
</reference>
<dbReference type="AlphaFoldDB" id="A0A9W7BM36"/>
<evidence type="ECO:0000259" key="3">
    <source>
        <dbReference type="PROSITE" id="PS51294"/>
    </source>
</evidence>
<feature type="domain" description="HTH myb-type" evidence="3">
    <location>
        <begin position="81"/>
        <end position="144"/>
    </location>
</feature>
<dbReference type="PANTHER" id="PTHR46734">
    <property type="entry name" value="TELOMERIC REPEAT-BINDING FACTOR 1 TERF1"/>
    <property type="match status" value="1"/>
</dbReference>
<dbReference type="SUPFAM" id="SSF46689">
    <property type="entry name" value="Homeodomain-like"/>
    <property type="match status" value="2"/>
</dbReference>
<protein>
    <recommendedName>
        <fullName evidence="6">Myb-like domain-containing protein</fullName>
    </recommendedName>
</protein>
<organism evidence="4 5">
    <name type="scientific">Triparma strigata</name>
    <dbReference type="NCBI Taxonomy" id="1606541"/>
    <lineage>
        <taxon>Eukaryota</taxon>
        <taxon>Sar</taxon>
        <taxon>Stramenopiles</taxon>
        <taxon>Ochrophyta</taxon>
        <taxon>Bolidophyceae</taxon>
        <taxon>Parmales</taxon>
        <taxon>Triparmaceae</taxon>
        <taxon>Triparma</taxon>
    </lineage>
</organism>
<feature type="domain" description="HTH myb-type" evidence="3">
    <location>
        <begin position="162"/>
        <end position="215"/>
    </location>
</feature>
<dbReference type="CDD" id="cd00167">
    <property type="entry name" value="SANT"/>
    <property type="match status" value="2"/>
</dbReference>
<keyword evidence="5" id="KW-1185">Reference proteome</keyword>
<dbReference type="InterPro" id="IPR009057">
    <property type="entry name" value="Homeodomain-like_sf"/>
</dbReference>
<name>A0A9W7BM36_9STRA</name>
<dbReference type="SMART" id="SM00717">
    <property type="entry name" value="SANT"/>
    <property type="match status" value="2"/>
</dbReference>
<dbReference type="Gene3D" id="1.10.10.60">
    <property type="entry name" value="Homeodomain-like"/>
    <property type="match status" value="2"/>
</dbReference>
<evidence type="ECO:0000313" key="5">
    <source>
        <dbReference type="Proteomes" id="UP001165085"/>
    </source>
</evidence>
<dbReference type="OrthoDB" id="608866at2759"/>
<dbReference type="PROSITE" id="PS51294">
    <property type="entry name" value="HTH_MYB"/>
    <property type="match status" value="2"/>
</dbReference>
<dbReference type="Proteomes" id="UP001165085">
    <property type="component" value="Unassembled WGS sequence"/>
</dbReference>
<dbReference type="PROSITE" id="PS50090">
    <property type="entry name" value="MYB_LIKE"/>
    <property type="match status" value="1"/>
</dbReference>
<keyword evidence="1" id="KW-0539">Nucleus</keyword>
<feature type="domain" description="Myb-like" evidence="2">
    <location>
        <begin position="163"/>
        <end position="211"/>
    </location>
</feature>
<evidence type="ECO:0000259" key="2">
    <source>
        <dbReference type="PROSITE" id="PS50090"/>
    </source>
</evidence>
<accession>A0A9W7BM36</accession>
<dbReference type="EMBL" id="BRXY01000406">
    <property type="protein sequence ID" value="GMH92907.1"/>
    <property type="molecule type" value="Genomic_DNA"/>
</dbReference>
<dbReference type="InterPro" id="IPR052450">
    <property type="entry name" value="TRBD-Containing_Protein"/>
</dbReference>
<sequence>MPDEIKTQRHPVDVIEALLILLSPKREEEYIDRNEELPVTKVGINPLGDLMEEEVEEVVEEVVVGVKRKAEEETEPRKTKNPNRKRVGIGFAWTEEEDDALLKGVAKYGVDYARIVKEDNGNVLGDRTPGSLQNRLFKKYPAKYKAATPKKGKNQGNNQHLAWSAEEDAALKRLVEEHGTDWKKIHNCAWLNMALEKRTKMALKNRYNHNLKKNRKK</sequence>
<evidence type="ECO:0000313" key="4">
    <source>
        <dbReference type="EMBL" id="GMH92907.1"/>
    </source>
</evidence>
<dbReference type="PANTHER" id="PTHR46734:SF1">
    <property type="entry name" value="TELOMERIC REPEAT-BINDING FACTOR 1"/>
    <property type="match status" value="1"/>
</dbReference>
<evidence type="ECO:0008006" key="6">
    <source>
        <dbReference type="Google" id="ProtNLM"/>
    </source>
</evidence>
<gene>
    <name evidence="4" type="ORF">TrST_g12096</name>
</gene>